<evidence type="ECO:0000313" key="2">
    <source>
        <dbReference type="Proteomes" id="UP000320095"/>
    </source>
</evidence>
<accession>A0A502DKQ1</accession>
<gene>
    <name evidence="1" type="ORF">EAH80_30660</name>
</gene>
<reference evidence="1 2" key="1">
    <citation type="journal article" date="2019" name="Environ. Microbiol.">
        <title>Species interactions and distinct microbial communities in high Arctic permafrost affected cryosols are associated with the CH4 and CO2 gas fluxes.</title>
        <authorList>
            <person name="Altshuler I."/>
            <person name="Hamel J."/>
            <person name="Turney S."/>
            <person name="Magnuson E."/>
            <person name="Levesque R."/>
            <person name="Greer C."/>
            <person name="Whyte L.G."/>
        </authorList>
    </citation>
    <scope>NUCLEOTIDE SEQUENCE [LARGE SCALE GENOMIC DNA]</scope>
    <source>
        <strain evidence="1 2">S5.20</strain>
    </source>
</reference>
<dbReference type="Proteomes" id="UP000320095">
    <property type="component" value="Unassembled WGS sequence"/>
</dbReference>
<proteinExistence type="predicted"/>
<protein>
    <submittedName>
        <fullName evidence="1">Uncharacterized protein</fullName>
    </submittedName>
</protein>
<dbReference type="AlphaFoldDB" id="A0A502DKQ1"/>
<keyword evidence="2" id="KW-1185">Reference proteome</keyword>
<comment type="caution">
    <text evidence="1">The sequence shown here is derived from an EMBL/GenBank/DDBJ whole genome shotgun (WGS) entry which is preliminary data.</text>
</comment>
<organism evidence="1 2">
    <name type="scientific">Mycolicibacterium hodleri</name>
    <dbReference type="NCBI Taxonomy" id="49897"/>
    <lineage>
        <taxon>Bacteria</taxon>
        <taxon>Bacillati</taxon>
        <taxon>Actinomycetota</taxon>
        <taxon>Actinomycetes</taxon>
        <taxon>Mycobacteriales</taxon>
        <taxon>Mycobacteriaceae</taxon>
        <taxon>Mycolicibacterium</taxon>
    </lineage>
</organism>
<dbReference type="EMBL" id="RCZG01000028">
    <property type="protein sequence ID" value="TPG25220.1"/>
    <property type="molecule type" value="Genomic_DNA"/>
</dbReference>
<sequence>MTEGVAAGAGVSAIEIVGFTAATSVVGATRAVAVVASDTVVVAGAATVVSALATGVGPNAVAALAVAGFAEMPVRDRAFVARGPASTTGPVSFAALSSEWTGPVFVFALSPESTPDEPSVVVLGAGELSATLVGVSLCGNEFDDNEVSDAESVIDSGSSDPLTVTNDPVDVGCDGWLAVLTTRVSDGGCDPVAGDSLAPVSVDVAPAPADAGDELSACPTEDVDPSELVSAAATAWPVATAAPRAAATDPARSQVITLWSCDRRR</sequence>
<evidence type="ECO:0000313" key="1">
    <source>
        <dbReference type="EMBL" id="TPG25220.1"/>
    </source>
</evidence>
<name>A0A502DKQ1_9MYCO</name>